<feature type="transmembrane region" description="Helical" evidence="1">
    <location>
        <begin position="354"/>
        <end position="379"/>
    </location>
</feature>
<accession>A0A4Z0H107</accession>
<dbReference type="STRING" id="192814.GCA_900166575_02929"/>
<organism evidence="2 3">
    <name type="scientific">Halobacillus salinus</name>
    <dbReference type="NCBI Taxonomy" id="192814"/>
    <lineage>
        <taxon>Bacteria</taxon>
        <taxon>Bacillati</taxon>
        <taxon>Bacillota</taxon>
        <taxon>Bacilli</taxon>
        <taxon>Bacillales</taxon>
        <taxon>Bacillaceae</taxon>
        <taxon>Halobacillus</taxon>
    </lineage>
</organism>
<dbReference type="EMBL" id="SRJC01000002">
    <property type="protein sequence ID" value="TGB02737.1"/>
    <property type="molecule type" value="Genomic_DNA"/>
</dbReference>
<evidence type="ECO:0000256" key="1">
    <source>
        <dbReference type="SAM" id="Phobius"/>
    </source>
</evidence>
<proteinExistence type="predicted"/>
<evidence type="ECO:0000313" key="3">
    <source>
        <dbReference type="Proteomes" id="UP000297982"/>
    </source>
</evidence>
<dbReference type="Proteomes" id="UP000297982">
    <property type="component" value="Unassembled WGS sequence"/>
</dbReference>
<feature type="transmembrane region" description="Helical" evidence="1">
    <location>
        <begin position="125"/>
        <end position="144"/>
    </location>
</feature>
<dbReference type="AlphaFoldDB" id="A0A4Z0H107"/>
<gene>
    <name evidence="2" type="ORF">E4663_11290</name>
</gene>
<reference evidence="2 3" key="1">
    <citation type="journal article" date="2003" name="Int. J. Syst. Evol. Microbiol.">
        <title>Halobacillus salinus sp. nov., isolated from a salt lake on the coast of the East Sea in Korea.</title>
        <authorList>
            <person name="Yoon J.H."/>
            <person name="Kang K.H."/>
            <person name="Park Y.H."/>
        </authorList>
    </citation>
    <scope>NUCLEOTIDE SEQUENCE [LARGE SCALE GENOMIC DNA]</scope>
    <source>
        <strain evidence="2 3">HSL-3</strain>
    </source>
</reference>
<feature type="transmembrane region" description="Helical" evidence="1">
    <location>
        <begin position="190"/>
        <end position="223"/>
    </location>
</feature>
<dbReference type="RefSeq" id="WP_135327695.1">
    <property type="nucleotide sequence ID" value="NZ_SRJC01000002.1"/>
</dbReference>
<feature type="transmembrane region" description="Helical" evidence="1">
    <location>
        <begin position="20"/>
        <end position="37"/>
    </location>
</feature>
<feature type="transmembrane region" description="Helical" evidence="1">
    <location>
        <begin position="98"/>
        <end position="118"/>
    </location>
</feature>
<feature type="transmembrane region" description="Helical" evidence="1">
    <location>
        <begin position="70"/>
        <end position="92"/>
    </location>
</feature>
<comment type="caution">
    <text evidence="2">The sequence shown here is derived from an EMBL/GenBank/DDBJ whole genome shotgun (WGS) entry which is preliminary data.</text>
</comment>
<evidence type="ECO:0000313" key="2">
    <source>
        <dbReference type="EMBL" id="TGB02737.1"/>
    </source>
</evidence>
<keyword evidence="1" id="KW-0472">Membrane</keyword>
<keyword evidence="1" id="KW-1133">Transmembrane helix</keyword>
<keyword evidence="1" id="KW-0812">Transmembrane</keyword>
<protein>
    <recommendedName>
        <fullName evidence="4">O-antigen ligase domain-containing protein</fullName>
    </recommendedName>
</protein>
<sequence>MSPIRDLAEQQSIFLYNRNFYLPILSFYFLLSPFYFFDSGLPQLSDLTLMTMFVFLIFSRPLTVYRSYNLLVFTGICFVSYIIIVNSFWAFWLSDFTVLYASLFYMFNIMTVILFLLLYEKLGPLLFKVVYVSITTSVILQFGLSFFFSSGSYRESLFYNNPNQLGYANLVSLAIILITYQSVKRGRIWFFVAVTGCLVLIAASLSKAATISGAVMFVTWLLLSKHWSVKINTMLIAVVFAFLFVTVPSFQESFKENERVTKLETRLNDIGQANDDNPANRGYDRIINDSEYLVFGAGEGAYTRFDTKLSGYEIHSTFGNLLFSYGVIGMVLFIALIVLSVYRRPLAMSSPLFFILLYGIAHNGIRNTIFWIFLSLLFLSRIYVKEGKEGDDHANVH</sequence>
<feature type="transmembrane region" description="Helical" evidence="1">
    <location>
        <begin position="229"/>
        <end position="250"/>
    </location>
</feature>
<keyword evidence="3" id="KW-1185">Reference proteome</keyword>
<feature type="transmembrane region" description="Helical" evidence="1">
    <location>
        <begin position="322"/>
        <end position="342"/>
    </location>
</feature>
<evidence type="ECO:0008006" key="4">
    <source>
        <dbReference type="Google" id="ProtNLM"/>
    </source>
</evidence>
<feature type="transmembrane region" description="Helical" evidence="1">
    <location>
        <begin position="43"/>
        <end position="63"/>
    </location>
</feature>
<name>A0A4Z0H107_9BACI</name>
<feature type="transmembrane region" description="Helical" evidence="1">
    <location>
        <begin position="164"/>
        <end position="183"/>
    </location>
</feature>